<evidence type="ECO:0000313" key="4">
    <source>
        <dbReference type="Proteomes" id="UP000886523"/>
    </source>
</evidence>
<dbReference type="Pfam" id="PF12243">
    <property type="entry name" value="CTK3"/>
    <property type="match status" value="1"/>
</dbReference>
<dbReference type="InterPro" id="IPR006569">
    <property type="entry name" value="CID_dom"/>
</dbReference>
<dbReference type="InterPro" id="IPR024638">
    <property type="entry name" value="Ctk3_N"/>
</dbReference>
<feature type="compositionally biased region" description="Low complexity" evidence="1">
    <location>
        <begin position="344"/>
        <end position="367"/>
    </location>
</feature>
<protein>
    <recommendedName>
        <fullName evidence="2">CID domain-containing protein</fullName>
    </recommendedName>
</protein>
<dbReference type="GO" id="GO:0032786">
    <property type="term" value="P:positive regulation of DNA-templated transcription, elongation"/>
    <property type="evidence" value="ECO:0007669"/>
    <property type="project" value="InterPro"/>
</dbReference>
<feature type="compositionally biased region" description="Low complexity" evidence="1">
    <location>
        <begin position="308"/>
        <end position="322"/>
    </location>
</feature>
<feature type="region of interest" description="Disordered" evidence="1">
    <location>
        <begin position="217"/>
        <end position="249"/>
    </location>
</feature>
<dbReference type="GO" id="GO:0070692">
    <property type="term" value="C:CTDK-1 complex"/>
    <property type="evidence" value="ECO:0007669"/>
    <property type="project" value="InterPro"/>
</dbReference>
<organism evidence="3 4">
    <name type="scientific">Hydnum rufescens UP504</name>
    <dbReference type="NCBI Taxonomy" id="1448309"/>
    <lineage>
        <taxon>Eukaryota</taxon>
        <taxon>Fungi</taxon>
        <taxon>Dikarya</taxon>
        <taxon>Basidiomycota</taxon>
        <taxon>Agaricomycotina</taxon>
        <taxon>Agaricomycetes</taxon>
        <taxon>Cantharellales</taxon>
        <taxon>Hydnaceae</taxon>
        <taxon>Hydnum</taxon>
    </lineage>
</organism>
<reference evidence="3" key="1">
    <citation type="journal article" date="2020" name="Nat. Commun.">
        <title>Large-scale genome sequencing of mycorrhizal fungi provides insights into the early evolution of symbiotic traits.</title>
        <authorList>
            <person name="Miyauchi S."/>
            <person name="Kiss E."/>
            <person name="Kuo A."/>
            <person name="Drula E."/>
            <person name="Kohler A."/>
            <person name="Sanchez-Garcia M."/>
            <person name="Morin E."/>
            <person name="Andreopoulos B."/>
            <person name="Barry K.W."/>
            <person name="Bonito G."/>
            <person name="Buee M."/>
            <person name="Carver A."/>
            <person name="Chen C."/>
            <person name="Cichocki N."/>
            <person name="Clum A."/>
            <person name="Culley D."/>
            <person name="Crous P.W."/>
            <person name="Fauchery L."/>
            <person name="Girlanda M."/>
            <person name="Hayes R.D."/>
            <person name="Keri Z."/>
            <person name="LaButti K."/>
            <person name="Lipzen A."/>
            <person name="Lombard V."/>
            <person name="Magnuson J."/>
            <person name="Maillard F."/>
            <person name="Murat C."/>
            <person name="Nolan M."/>
            <person name="Ohm R.A."/>
            <person name="Pangilinan J."/>
            <person name="Pereira M.F."/>
            <person name="Perotto S."/>
            <person name="Peter M."/>
            <person name="Pfister S."/>
            <person name="Riley R."/>
            <person name="Sitrit Y."/>
            <person name="Stielow J.B."/>
            <person name="Szollosi G."/>
            <person name="Zifcakova L."/>
            <person name="Stursova M."/>
            <person name="Spatafora J.W."/>
            <person name="Tedersoo L."/>
            <person name="Vaario L.M."/>
            <person name="Yamada A."/>
            <person name="Yan M."/>
            <person name="Wang P."/>
            <person name="Xu J."/>
            <person name="Bruns T."/>
            <person name="Baldrian P."/>
            <person name="Vilgalys R."/>
            <person name="Dunand C."/>
            <person name="Henrissat B."/>
            <person name="Grigoriev I.V."/>
            <person name="Hibbett D."/>
            <person name="Nagy L.G."/>
            <person name="Martin F.M."/>
        </authorList>
    </citation>
    <scope>NUCLEOTIDE SEQUENCE</scope>
    <source>
        <strain evidence="3">UP504</strain>
    </source>
</reference>
<dbReference type="Gene3D" id="1.25.40.90">
    <property type="match status" value="1"/>
</dbReference>
<comment type="caution">
    <text evidence="3">The sequence shown here is derived from an EMBL/GenBank/DDBJ whole genome shotgun (WGS) entry which is preliminary data.</text>
</comment>
<dbReference type="InterPro" id="IPR042326">
    <property type="entry name" value="Ctk3"/>
</dbReference>
<feature type="compositionally biased region" description="Pro residues" evidence="1">
    <location>
        <begin position="368"/>
        <end position="381"/>
    </location>
</feature>
<evidence type="ECO:0000259" key="2">
    <source>
        <dbReference type="PROSITE" id="PS51391"/>
    </source>
</evidence>
<dbReference type="AlphaFoldDB" id="A0A9P6B8J4"/>
<proteinExistence type="predicted"/>
<dbReference type="InterPro" id="IPR024637">
    <property type="entry name" value="Ctk3_C"/>
</dbReference>
<evidence type="ECO:0000256" key="1">
    <source>
        <dbReference type="SAM" id="MobiDB-lite"/>
    </source>
</evidence>
<feature type="compositionally biased region" description="Pro residues" evidence="1">
    <location>
        <begin position="323"/>
        <end position="343"/>
    </location>
</feature>
<accession>A0A9P6B8J4</accession>
<dbReference type="GO" id="GO:0045943">
    <property type="term" value="P:positive regulation of transcription by RNA polymerase I"/>
    <property type="evidence" value="ECO:0007669"/>
    <property type="project" value="TreeGrafter"/>
</dbReference>
<name>A0A9P6B8J4_9AGAM</name>
<dbReference type="InterPro" id="IPR008942">
    <property type="entry name" value="ENTH_VHS"/>
</dbReference>
<evidence type="ECO:0000313" key="3">
    <source>
        <dbReference type="EMBL" id="KAF9519407.1"/>
    </source>
</evidence>
<dbReference type="PANTHER" id="PTHR28291:SF1">
    <property type="entry name" value="CTD KINASE SUBUNIT GAMMA"/>
    <property type="match status" value="1"/>
</dbReference>
<dbReference type="OrthoDB" id="21266at2759"/>
<feature type="region of interest" description="Disordered" evidence="1">
    <location>
        <begin position="283"/>
        <end position="411"/>
    </location>
</feature>
<dbReference type="PANTHER" id="PTHR28291">
    <property type="entry name" value="CTD KINASE SUBUNIT GAMMA"/>
    <property type="match status" value="1"/>
</dbReference>
<feature type="region of interest" description="Disordered" evidence="1">
    <location>
        <begin position="476"/>
        <end position="518"/>
    </location>
</feature>
<dbReference type="Proteomes" id="UP000886523">
    <property type="component" value="Unassembled WGS sequence"/>
</dbReference>
<sequence>MSFIKPDSPSHRTRSLAMDPFEVRMQFLTLLRRLNATQLSIQKIVGYALKYFSRCGDDLWECIVEECQKGSLNMRINILYLLDNLCESSLMHQSQPGQANGSHGHSDSYVFNLLSARQILESWRSKRILDATVVDDVVQTLDHRRETLHLIASSSDHVAQRHSSEFSKDEVIKRFEEDRERHKLLRQKRWHVPVPTQAHSLSLSNASQLVLPRLSSALSLPPPPPATIGSSPSSVEDPPRPPSPHDSALDIEFDNAWETTSDWNEDDDEAAIEENILCFGRLTDEDSRPKSDGILSQLEPMQVDGDRLPLSSPSPASSNARPSEPPIPPPPPPPPSHIPPPPQLQSESQAQPESQSQAQLRTTRQPSQPQPPLHPPPPPQLHPAHPQNALHQPPYMYPHTPHLTENGHGGVAMYPSTNAPIHQAIYNPPYHGTGYPQPLPLMPPMAGYTYPYPGTYGVNGYPGAVPGVMNGMVHHPQQHLQRHPGPPYQQHLPLHPHPNPYQQQPRPGARPGDRMDLS</sequence>
<gene>
    <name evidence="3" type="ORF">BS47DRAFT_1482096</name>
</gene>
<feature type="domain" description="CID" evidence="2">
    <location>
        <begin position="19"/>
        <end position="183"/>
    </location>
</feature>
<keyword evidence="4" id="KW-1185">Reference proteome</keyword>
<dbReference type="EMBL" id="MU128918">
    <property type="protein sequence ID" value="KAF9519407.1"/>
    <property type="molecule type" value="Genomic_DNA"/>
</dbReference>
<dbReference type="Pfam" id="PF12350">
    <property type="entry name" value="CTK3_C"/>
    <property type="match status" value="1"/>
</dbReference>
<dbReference type="PROSITE" id="PS51391">
    <property type="entry name" value="CID"/>
    <property type="match status" value="1"/>
</dbReference>